<dbReference type="InterPro" id="IPR003340">
    <property type="entry name" value="B3_DNA-bd"/>
</dbReference>
<dbReference type="GO" id="GO:0003677">
    <property type="term" value="F:DNA binding"/>
    <property type="evidence" value="ECO:0007669"/>
    <property type="project" value="UniProtKB-KW"/>
</dbReference>
<evidence type="ECO:0000256" key="2">
    <source>
        <dbReference type="ARBA" id="ARBA00023015"/>
    </source>
</evidence>
<accession>A0A087HLC7</accession>
<dbReference type="Gramene" id="KFK42929">
    <property type="protein sequence ID" value="KFK42929"/>
    <property type="gene ID" value="AALP_AA1G056500"/>
</dbReference>
<dbReference type="EMBL" id="CM002869">
    <property type="protein sequence ID" value="KFK42929.1"/>
    <property type="molecule type" value="Genomic_DNA"/>
</dbReference>
<name>A0A087HLC7_ARAAL</name>
<keyword evidence="5" id="KW-0539">Nucleus</keyword>
<evidence type="ECO:0000256" key="3">
    <source>
        <dbReference type="ARBA" id="ARBA00023125"/>
    </source>
</evidence>
<evidence type="ECO:0000313" key="9">
    <source>
        <dbReference type="Proteomes" id="UP000029120"/>
    </source>
</evidence>
<keyword evidence="3" id="KW-0238">DNA-binding</keyword>
<dbReference type="InterPro" id="IPR015300">
    <property type="entry name" value="DNA-bd_pseudobarrel_sf"/>
</dbReference>
<proteinExistence type="predicted"/>
<dbReference type="GO" id="GO:0005634">
    <property type="term" value="C:nucleus"/>
    <property type="evidence" value="ECO:0007669"/>
    <property type="project" value="UniProtKB-SubCell"/>
</dbReference>
<comment type="subcellular location">
    <subcellularLocation>
        <location evidence="1">Nucleus</location>
    </subcellularLocation>
</comment>
<evidence type="ECO:0000259" key="7">
    <source>
        <dbReference type="PROSITE" id="PS50863"/>
    </source>
</evidence>
<feature type="region of interest" description="Disordered" evidence="6">
    <location>
        <begin position="30"/>
        <end position="69"/>
    </location>
</feature>
<organism evidence="8 9">
    <name type="scientific">Arabis alpina</name>
    <name type="common">Alpine rock-cress</name>
    <dbReference type="NCBI Taxonomy" id="50452"/>
    <lineage>
        <taxon>Eukaryota</taxon>
        <taxon>Viridiplantae</taxon>
        <taxon>Streptophyta</taxon>
        <taxon>Embryophyta</taxon>
        <taxon>Tracheophyta</taxon>
        <taxon>Spermatophyta</taxon>
        <taxon>Magnoliopsida</taxon>
        <taxon>eudicotyledons</taxon>
        <taxon>Gunneridae</taxon>
        <taxon>Pentapetalae</taxon>
        <taxon>rosids</taxon>
        <taxon>malvids</taxon>
        <taxon>Brassicales</taxon>
        <taxon>Brassicaceae</taxon>
        <taxon>Arabideae</taxon>
        <taxon>Arabis</taxon>
    </lineage>
</organism>
<keyword evidence="2" id="KW-0805">Transcription regulation</keyword>
<gene>
    <name evidence="8" type="ordered locus">AALP_Aa1g056500</name>
</gene>
<dbReference type="PANTHER" id="PTHR31541:SF34">
    <property type="entry name" value="TF-B3 DOMAIN-CONTAINING PROTEIN"/>
    <property type="match status" value="1"/>
</dbReference>
<evidence type="ECO:0000313" key="8">
    <source>
        <dbReference type="EMBL" id="KFK42929.1"/>
    </source>
</evidence>
<dbReference type="InterPro" id="IPR005508">
    <property type="entry name" value="At2g31720-like"/>
</dbReference>
<dbReference type="SUPFAM" id="SSF101936">
    <property type="entry name" value="DNA-binding pseudobarrel domain"/>
    <property type="match status" value="1"/>
</dbReference>
<evidence type="ECO:0000256" key="1">
    <source>
        <dbReference type="ARBA" id="ARBA00004123"/>
    </source>
</evidence>
<dbReference type="PANTHER" id="PTHR31541">
    <property type="entry name" value="B3 DOMAIN PLANT PROTEIN-RELATED"/>
    <property type="match status" value="1"/>
</dbReference>
<evidence type="ECO:0000256" key="4">
    <source>
        <dbReference type="ARBA" id="ARBA00023163"/>
    </source>
</evidence>
<protein>
    <recommendedName>
        <fullName evidence="7">TF-B3 domain-containing protein</fullName>
    </recommendedName>
</protein>
<evidence type="ECO:0000256" key="6">
    <source>
        <dbReference type="SAM" id="MobiDB-lite"/>
    </source>
</evidence>
<keyword evidence="9" id="KW-1185">Reference proteome</keyword>
<dbReference type="Gene3D" id="2.40.330.10">
    <property type="entry name" value="DNA-binding pseudobarrel domain"/>
    <property type="match status" value="1"/>
</dbReference>
<feature type="domain" description="TF-B3" evidence="7">
    <location>
        <begin position="161"/>
        <end position="257"/>
    </location>
</feature>
<dbReference type="OMA" id="EDYISIW"/>
<dbReference type="Proteomes" id="UP000029120">
    <property type="component" value="Chromosome 1"/>
</dbReference>
<sequence length="264" mass="30027">MATYGDDLAKTMWSDLCNLADVSAKVYDEEQLPKFKKSKPSSEEDQDQRVSHLCHRKHRTSLKKPVTRERTLPPWSSSVDFFRDYKIAVDSKSPLNPSGTDKSKKAKLEPSFSWIGKETPNSLLEMMANLNGEAYDPRLIFERGLTKTDVEPGQSRLSMPFNLLIRNDYLTPVELSILEADINNGKKTGVGAILVDQMSEKYGVMLKRWEQKNGWKYTLTCGWNDVVEANGFEEEDYISIWSFRWRGVLSFALVSAPSPDNGTE</sequence>
<dbReference type="PROSITE" id="PS50863">
    <property type="entry name" value="B3"/>
    <property type="match status" value="1"/>
</dbReference>
<keyword evidence="4" id="KW-0804">Transcription</keyword>
<dbReference type="AlphaFoldDB" id="A0A087HLC7"/>
<dbReference type="OrthoDB" id="1935604at2759"/>
<dbReference type="CDD" id="cd10017">
    <property type="entry name" value="B3_DNA"/>
    <property type="match status" value="1"/>
</dbReference>
<dbReference type="Pfam" id="PF03754">
    <property type="entry name" value="At2g31720-like"/>
    <property type="match status" value="1"/>
</dbReference>
<reference evidence="9" key="1">
    <citation type="journal article" date="2015" name="Nat. Plants">
        <title>Genome expansion of Arabis alpina linked with retrotransposition and reduced symmetric DNA methylation.</title>
        <authorList>
            <person name="Willing E.M."/>
            <person name="Rawat V."/>
            <person name="Mandakova T."/>
            <person name="Maumus F."/>
            <person name="James G.V."/>
            <person name="Nordstroem K.J."/>
            <person name="Becker C."/>
            <person name="Warthmann N."/>
            <person name="Chica C."/>
            <person name="Szarzynska B."/>
            <person name="Zytnicki M."/>
            <person name="Albani M.C."/>
            <person name="Kiefer C."/>
            <person name="Bergonzi S."/>
            <person name="Castaings L."/>
            <person name="Mateos J.L."/>
            <person name="Berns M.C."/>
            <person name="Bujdoso N."/>
            <person name="Piofczyk T."/>
            <person name="de Lorenzo L."/>
            <person name="Barrero-Sicilia C."/>
            <person name="Mateos I."/>
            <person name="Piednoel M."/>
            <person name="Hagmann J."/>
            <person name="Chen-Min-Tao R."/>
            <person name="Iglesias-Fernandez R."/>
            <person name="Schuster S.C."/>
            <person name="Alonso-Blanco C."/>
            <person name="Roudier F."/>
            <person name="Carbonero P."/>
            <person name="Paz-Ares J."/>
            <person name="Davis S.J."/>
            <person name="Pecinka A."/>
            <person name="Quesneville H."/>
            <person name="Colot V."/>
            <person name="Lysak M.A."/>
            <person name="Weigel D."/>
            <person name="Coupland G."/>
            <person name="Schneeberger K."/>
        </authorList>
    </citation>
    <scope>NUCLEOTIDE SEQUENCE [LARGE SCALE GENOMIC DNA]</scope>
    <source>
        <strain evidence="9">cv. Pajares</strain>
    </source>
</reference>
<feature type="compositionally biased region" description="Basic residues" evidence="6">
    <location>
        <begin position="52"/>
        <end position="62"/>
    </location>
</feature>
<evidence type="ECO:0000256" key="5">
    <source>
        <dbReference type="ARBA" id="ARBA00023242"/>
    </source>
</evidence>